<feature type="region of interest" description="Disordered" evidence="1">
    <location>
        <begin position="90"/>
        <end position="148"/>
    </location>
</feature>
<dbReference type="Proteomes" id="UP000331127">
    <property type="component" value="Unassembled WGS sequence"/>
</dbReference>
<dbReference type="OrthoDB" id="3193269at2"/>
<dbReference type="RefSeq" id="WP_155361814.1">
    <property type="nucleotide sequence ID" value="NZ_BAAAHL010000066.1"/>
</dbReference>
<dbReference type="EMBL" id="BLAE01000117">
    <property type="protein sequence ID" value="GES16821.1"/>
    <property type="molecule type" value="Genomic_DNA"/>
</dbReference>
<evidence type="ECO:0008006" key="4">
    <source>
        <dbReference type="Google" id="ProtNLM"/>
    </source>
</evidence>
<reference evidence="2 3" key="1">
    <citation type="submission" date="2019-10" db="EMBL/GenBank/DDBJ databases">
        <title>Whole genome shotgun sequence of Acrocarpospora macrocephala NBRC 16266.</title>
        <authorList>
            <person name="Ichikawa N."/>
            <person name="Kimura A."/>
            <person name="Kitahashi Y."/>
            <person name="Komaki H."/>
            <person name="Oguchi A."/>
        </authorList>
    </citation>
    <scope>NUCLEOTIDE SEQUENCE [LARGE SCALE GENOMIC DNA]</scope>
    <source>
        <strain evidence="2 3">NBRC 16266</strain>
    </source>
</reference>
<sequence length="148" mass="16506">MLNGINSSAAHASGGAAFSAALRLHVTGHLGNIPDLFTYFDQYRHREPNRLNVLICDETHRLRRTSNHRFDKPEQRSYIPQIPNVWPECRASRSKPLRGRQASLDSHPSGPGFGSDEEDETSGQGAEYVRNDQLKRCGGPGPRRRSTA</sequence>
<organism evidence="2 3">
    <name type="scientific">Acrocarpospora macrocephala</name>
    <dbReference type="NCBI Taxonomy" id="150177"/>
    <lineage>
        <taxon>Bacteria</taxon>
        <taxon>Bacillati</taxon>
        <taxon>Actinomycetota</taxon>
        <taxon>Actinomycetes</taxon>
        <taxon>Streptosporangiales</taxon>
        <taxon>Streptosporangiaceae</taxon>
        <taxon>Acrocarpospora</taxon>
    </lineage>
</organism>
<comment type="caution">
    <text evidence="2">The sequence shown here is derived from an EMBL/GenBank/DDBJ whole genome shotgun (WGS) entry which is preliminary data.</text>
</comment>
<keyword evidence="3" id="KW-1185">Reference proteome</keyword>
<dbReference type="AlphaFoldDB" id="A0A5M3XBF1"/>
<feature type="region of interest" description="Disordered" evidence="1">
    <location>
        <begin position="66"/>
        <end position="85"/>
    </location>
</feature>
<evidence type="ECO:0000313" key="3">
    <source>
        <dbReference type="Proteomes" id="UP000331127"/>
    </source>
</evidence>
<proteinExistence type="predicted"/>
<accession>A0A5M3XBF1</accession>
<protein>
    <recommendedName>
        <fullName evidence="4">Schlafen group 3-like DNA/RNA helicase domain-containing protein</fullName>
    </recommendedName>
</protein>
<gene>
    <name evidence="2" type="ORF">Amac_104190</name>
</gene>
<evidence type="ECO:0000256" key="1">
    <source>
        <dbReference type="SAM" id="MobiDB-lite"/>
    </source>
</evidence>
<name>A0A5M3XBF1_9ACTN</name>
<evidence type="ECO:0000313" key="2">
    <source>
        <dbReference type="EMBL" id="GES16821.1"/>
    </source>
</evidence>